<dbReference type="WBParaSite" id="nRc.2.0.1.t28303-RA">
    <property type="protein sequence ID" value="nRc.2.0.1.t28303-RA"/>
    <property type="gene ID" value="nRc.2.0.1.g28303"/>
</dbReference>
<sequence length="67" mass="7541">MKKFIVFTIPSRTPRRRCTKDVAAVHHFSGEIIACGQGSDVWVPQRCPKNTACLSTEDSNYRLCCPL</sequence>
<accession>A0A915JQC2</accession>
<name>A0A915JQC2_ROMCU</name>
<proteinExistence type="predicted"/>
<reference evidence="2" key="1">
    <citation type="submission" date="2022-11" db="UniProtKB">
        <authorList>
            <consortium name="WormBaseParasite"/>
        </authorList>
    </citation>
    <scope>IDENTIFICATION</scope>
</reference>
<dbReference type="Proteomes" id="UP000887565">
    <property type="component" value="Unplaced"/>
</dbReference>
<protein>
    <submittedName>
        <fullName evidence="2">Uncharacterized protein</fullName>
    </submittedName>
</protein>
<organism evidence="1 2">
    <name type="scientific">Romanomermis culicivorax</name>
    <name type="common">Nematode worm</name>
    <dbReference type="NCBI Taxonomy" id="13658"/>
    <lineage>
        <taxon>Eukaryota</taxon>
        <taxon>Metazoa</taxon>
        <taxon>Ecdysozoa</taxon>
        <taxon>Nematoda</taxon>
        <taxon>Enoplea</taxon>
        <taxon>Dorylaimia</taxon>
        <taxon>Mermithida</taxon>
        <taxon>Mermithoidea</taxon>
        <taxon>Mermithidae</taxon>
        <taxon>Romanomermis</taxon>
    </lineage>
</organism>
<evidence type="ECO:0000313" key="1">
    <source>
        <dbReference type="Proteomes" id="UP000887565"/>
    </source>
</evidence>
<evidence type="ECO:0000313" key="2">
    <source>
        <dbReference type="WBParaSite" id="nRc.2.0.1.t28303-RA"/>
    </source>
</evidence>
<keyword evidence="1" id="KW-1185">Reference proteome</keyword>
<dbReference type="AlphaFoldDB" id="A0A915JQC2"/>